<dbReference type="EnsemblPlants" id="Pp3c1_6541V3.1">
    <property type="protein sequence ID" value="PAC:32968779.CDS.1"/>
    <property type="gene ID" value="Pp3c1_6541"/>
</dbReference>
<dbReference type="Gramene" id="Pp3c1_6541V3.1">
    <property type="protein sequence ID" value="PAC:32968779.CDS.1"/>
    <property type="gene ID" value="Pp3c1_6541"/>
</dbReference>
<sequence>MVQIFFLSRLLLTAVFFFFFLSLFFFSFSLSSSLDCFSSGLHNQLKEIWLVDNLSDRDLLQVTPQ</sequence>
<evidence type="ECO:0000313" key="3">
    <source>
        <dbReference type="Proteomes" id="UP000006727"/>
    </source>
</evidence>
<gene>
    <name evidence="1" type="ORF">PHYPA_000284</name>
</gene>
<dbReference type="EMBL" id="ABEU02000001">
    <property type="protein sequence ID" value="PNR61860.1"/>
    <property type="molecule type" value="Genomic_DNA"/>
</dbReference>
<dbReference type="InParanoid" id="A0A2K1L742"/>
<proteinExistence type="predicted"/>
<protein>
    <submittedName>
        <fullName evidence="1 2">Uncharacterized protein</fullName>
    </submittedName>
</protein>
<keyword evidence="3" id="KW-1185">Reference proteome</keyword>
<dbReference type="Proteomes" id="UP000006727">
    <property type="component" value="Chromosome 1"/>
</dbReference>
<dbReference type="Gramene" id="Pp3c1_6550V3.1">
    <property type="protein sequence ID" value="PAC:32970087.CDS.1"/>
    <property type="gene ID" value="Pp3c1_6550"/>
</dbReference>
<organism evidence="1">
    <name type="scientific">Physcomitrium patens</name>
    <name type="common">Spreading-leaved earth moss</name>
    <name type="synonym">Physcomitrella patens</name>
    <dbReference type="NCBI Taxonomy" id="3218"/>
    <lineage>
        <taxon>Eukaryota</taxon>
        <taxon>Viridiplantae</taxon>
        <taxon>Streptophyta</taxon>
        <taxon>Embryophyta</taxon>
        <taxon>Bryophyta</taxon>
        <taxon>Bryophytina</taxon>
        <taxon>Bryopsida</taxon>
        <taxon>Funariidae</taxon>
        <taxon>Funariales</taxon>
        <taxon>Funariaceae</taxon>
        <taxon>Physcomitrium</taxon>
    </lineage>
</organism>
<reference evidence="2" key="3">
    <citation type="submission" date="2020-12" db="UniProtKB">
        <authorList>
            <consortium name="EnsemblPlants"/>
        </authorList>
    </citation>
    <scope>IDENTIFICATION</scope>
</reference>
<evidence type="ECO:0000313" key="1">
    <source>
        <dbReference type="EMBL" id="PNR61860.1"/>
    </source>
</evidence>
<dbReference type="EnsemblPlants" id="Pp3c1_6550V3.1">
    <property type="protein sequence ID" value="PAC:32970087.CDS.1"/>
    <property type="gene ID" value="Pp3c1_6550"/>
</dbReference>
<accession>A0A2K1L742</accession>
<name>A0A2K1L742_PHYPA</name>
<dbReference type="AlphaFoldDB" id="A0A2K1L742"/>
<reference evidence="1 3" key="2">
    <citation type="journal article" date="2018" name="Plant J.">
        <title>The Physcomitrella patens chromosome-scale assembly reveals moss genome structure and evolution.</title>
        <authorList>
            <person name="Lang D."/>
            <person name="Ullrich K.K."/>
            <person name="Murat F."/>
            <person name="Fuchs J."/>
            <person name="Jenkins J."/>
            <person name="Haas F.B."/>
            <person name="Piednoel M."/>
            <person name="Gundlach H."/>
            <person name="Van Bel M."/>
            <person name="Meyberg R."/>
            <person name="Vives C."/>
            <person name="Morata J."/>
            <person name="Symeonidi A."/>
            <person name="Hiss M."/>
            <person name="Muchero W."/>
            <person name="Kamisugi Y."/>
            <person name="Saleh O."/>
            <person name="Blanc G."/>
            <person name="Decker E.L."/>
            <person name="van Gessel N."/>
            <person name="Grimwood J."/>
            <person name="Hayes R.D."/>
            <person name="Graham S.W."/>
            <person name="Gunter L.E."/>
            <person name="McDaniel S.F."/>
            <person name="Hoernstein S.N.W."/>
            <person name="Larsson A."/>
            <person name="Li F.W."/>
            <person name="Perroud P.F."/>
            <person name="Phillips J."/>
            <person name="Ranjan P."/>
            <person name="Rokshar D.S."/>
            <person name="Rothfels C.J."/>
            <person name="Schneider L."/>
            <person name="Shu S."/>
            <person name="Stevenson D.W."/>
            <person name="Thummler F."/>
            <person name="Tillich M."/>
            <person name="Villarreal Aguilar J.C."/>
            <person name="Widiez T."/>
            <person name="Wong G.K."/>
            <person name="Wymore A."/>
            <person name="Zhang Y."/>
            <person name="Zimmer A.D."/>
            <person name="Quatrano R.S."/>
            <person name="Mayer K.F.X."/>
            <person name="Goodstein D."/>
            <person name="Casacuberta J.M."/>
            <person name="Vandepoele K."/>
            <person name="Reski R."/>
            <person name="Cuming A.C."/>
            <person name="Tuskan G.A."/>
            <person name="Maumus F."/>
            <person name="Salse J."/>
            <person name="Schmutz J."/>
            <person name="Rensing S.A."/>
        </authorList>
    </citation>
    <scope>NUCLEOTIDE SEQUENCE [LARGE SCALE GENOMIC DNA]</scope>
    <source>
        <strain evidence="2 3">cv. Gransden 2004</strain>
    </source>
</reference>
<evidence type="ECO:0000313" key="2">
    <source>
        <dbReference type="EnsemblPlants" id="PAC:32968779.CDS.1"/>
    </source>
</evidence>
<reference evidence="1 3" key="1">
    <citation type="journal article" date="2008" name="Science">
        <title>The Physcomitrella genome reveals evolutionary insights into the conquest of land by plants.</title>
        <authorList>
            <person name="Rensing S."/>
            <person name="Lang D."/>
            <person name="Zimmer A."/>
            <person name="Terry A."/>
            <person name="Salamov A."/>
            <person name="Shapiro H."/>
            <person name="Nishiyama T."/>
            <person name="Perroud P.-F."/>
            <person name="Lindquist E."/>
            <person name="Kamisugi Y."/>
            <person name="Tanahashi T."/>
            <person name="Sakakibara K."/>
            <person name="Fujita T."/>
            <person name="Oishi K."/>
            <person name="Shin-I T."/>
            <person name="Kuroki Y."/>
            <person name="Toyoda A."/>
            <person name="Suzuki Y."/>
            <person name="Hashimoto A."/>
            <person name="Yamaguchi K."/>
            <person name="Sugano A."/>
            <person name="Kohara Y."/>
            <person name="Fujiyama A."/>
            <person name="Anterola A."/>
            <person name="Aoki S."/>
            <person name="Ashton N."/>
            <person name="Barbazuk W.B."/>
            <person name="Barker E."/>
            <person name="Bennetzen J."/>
            <person name="Bezanilla M."/>
            <person name="Blankenship R."/>
            <person name="Cho S.H."/>
            <person name="Dutcher S."/>
            <person name="Estelle M."/>
            <person name="Fawcett J.A."/>
            <person name="Gundlach H."/>
            <person name="Hanada K."/>
            <person name="Heyl A."/>
            <person name="Hicks K.A."/>
            <person name="Hugh J."/>
            <person name="Lohr M."/>
            <person name="Mayer K."/>
            <person name="Melkozernov A."/>
            <person name="Murata T."/>
            <person name="Nelson D."/>
            <person name="Pils B."/>
            <person name="Prigge M."/>
            <person name="Reiss B."/>
            <person name="Renner T."/>
            <person name="Rombauts S."/>
            <person name="Rushton P."/>
            <person name="Sanderfoot A."/>
            <person name="Schween G."/>
            <person name="Shiu S.-H."/>
            <person name="Stueber K."/>
            <person name="Theodoulou F.L."/>
            <person name="Tu H."/>
            <person name="Van de Peer Y."/>
            <person name="Verrier P.J."/>
            <person name="Waters E."/>
            <person name="Wood A."/>
            <person name="Yang L."/>
            <person name="Cove D."/>
            <person name="Cuming A."/>
            <person name="Hasebe M."/>
            <person name="Lucas S."/>
            <person name="Mishler D.B."/>
            <person name="Reski R."/>
            <person name="Grigoriev I."/>
            <person name="Quatrano R.S."/>
            <person name="Boore J.L."/>
        </authorList>
    </citation>
    <scope>NUCLEOTIDE SEQUENCE [LARGE SCALE GENOMIC DNA]</scope>
    <source>
        <strain evidence="2 3">cv. Gransden 2004</strain>
    </source>
</reference>